<evidence type="ECO:0000313" key="4">
    <source>
        <dbReference type="EMBL" id="GAA94924.1"/>
    </source>
</evidence>
<dbReference type="SUPFAM" id="SSF50630">
    <property type="entry name" value="Acid proteases"/>
    <property type="match status" value="1"/>
</dbReference>
<comment type="similarity">
    <text evidence="1">Belongs to the peptidase A1 family.</text>
</comment>
<reference evidence="4 5" key="1">
    <citation type="journal article" date="2011" name="J. Gen. Appl. Microbiol.">
        <title>Draft genome sequencing of the enigmatic basidiomycete Mixia osmundae.</title>
        <authorList>
            <person name="Nishida H."/>
            <person name="Nagatsuka Y."/>
            <person name="Sugiyama J."/>
        </authorList>
    </citation>
    <scope>NUCLEOTIDE SEQUENCE [LARGE SCALE GENOMIC DNA]</scope>
    <source>
        <strain evidence="5">CBS 9802 / IAM 14324 / JCM 22182 / KY 12970</strain>
    </source>
</reference>
<evidence type="ECO:0000256" key="1">
    <source>
        <dbReference type="ARBA" id="ARBA00007447"/>
    </source>
</evidence>
<comment type="caution">
    <text evidence="4">The sequence shown here is derived from an EMBL/GenBank/DDBJ whole genome shotgun (WGS) entry which is preliminary data.</text>
</comment>
<keyword evidence="2" id="KW-0732">Signal</keyword>
<dbReference type="InParanoid" id="G7DWG4"/>
<feature type="signal peptide" evidence="2">
    <location>
        <begin position="1"/>
        <end position="22"/>
    </location>
</feature>
<dbReference type="Pfam" id="PF00026">
    <property type="entry name" value="Asp"/>
    <property type="match status" value="1"/>
</dbReference>
<gene>
    <name evidence="4" type="primary">Mo01579</name>
    <name evidence="4" type="ORF">E5Q_01579</name>
</gene>
<feature type="domain" description="Peptidase A1" evidence="3">
    <location>
        <begin position="77"/>
        <end position="391"/>
    </location>
</feature>
<dbReference type="InterPro" id="IPR033121">
    <property type="entry name" value="PEPTIDASE_A1"/>
</dbReference>
<keyword evidence="5" id="KW-1185">Reference proteome</keyword>
<accession>G7DWG4</accession>
<dbReference type="InterPro" id="IPR001461">
    <property type="entry name" value="Aspartic_peptidase_A1"/>
</dbReference>
<dbReference type="EMBL" id="BABT02000052">
    <property type="protein sequence ID" value="GAA94924.1"/>
    <property type="molecule type" value="Genomic_DNA"/>
</dbReference>
<proteinExistence type="inferred from homology"/>
<dbReference type="PANTHER" id="PTHR47966">
    <property type="entry name" value="BETA-SITE APP-CLEAVING ENZYME, ISOFORM A-RELATED"/>
    <property type="match status" value="1"/>
</dbReference>
<dbReference type="RefSeq" id="XP_014565901.1">
    <property type="nucleotide sequence ID" value="XM_014710415.1"/>
</dbReference>
<dbReference type="PANTHER" id="PTHR47966:SF74">
    <property type="entry name" value="AGR407CP"/>
    <property type="match status" value="1"/>
</dbReference>
<organism evidence="4 5">
    <name type="scientific">Mixia osmundae (strain CBS 9802 / IAM 14324 / JCM 22182 / KY 12970)</name>
    <dbReference type="NCBI Taxonomy" id="764103"/>
    <lineage>
        <taxon>Eukaryota</taxon>
        <taxon>Fungi</taxon>
        <taxon>Dikarya</taxon>
        <taxon>Basidiomycota</taxon>
        <taxon>Pucciniomycotina</taxon>
        <taxon>Mixiomycetes</taxon>
        <taxon>Mixiales</taxon>
        <taxon>Mixiaceae</taxon>
        <taxon>Mixia</taxon>
    </lineage>
</organism>
<evidence type="ECO:0000313" key="5">
    <source>
        <dbReference type="Proteomes" id="UP000009131"/>
    </source>
</evidence>
<dbReference type="InterPro" id="IPR021109">
    <property type="entry name" value="Peptidase_aspartic_dom_sf"/>
</dbReference>
<dbReference type="Proteomes" id="UP000009131">
    <property type="component" value="Unassembled WGS sequence"/>
</dbReference>
<dbReference type="GO" id="GO:0004190">
    <property type="term" value="F:aspartic-type endopeptidase activity"/>
    <property type="evidence" value="ECO:0007669"/>
    <property type="project" value="InterPro"/>
</dbReference>
<evidence type="ECO:0000259" key="3">
    <source>
        <dbReference type="PROSITE" id="PS51767"/>
    </source>
</evidence>
<evidence type="ECO:0000256" key="2">
    <source>
        <dbReference type="SAM" id="SignalP"/>
    </source>
</evidence>
<dbReference type="Gene3D" id="2.40.70.10">
    <property type="entry name" value="Acid Proteases"/>
    <property type="match status" value="2"/>
</dbReference>
<dbReference type="GO" id="GO:0006508">
    <property type="term" value="P:proteolysis"/>
    <property type="evidence" value="ECO:0007669"/>
    <property type="project" value="InterPro"/>
</dbReference>
<dbReference type="HOGENOM" id="CLU_696538_0_0_1"/>
<protein>
    <recommendedName>
        <fullName evidence="3">Peptidase A1 domain-containing protein</fullName>
    </recommendedName>
</protein>
<dbReference type="PROSITE" id="PS51767">
    <property type="entry name" value="PEPTIDASE_A1"/>
    <property type="match status" value="1"/>
</dbReference>
<feature type="chain" id="PRO_5009955581" description="Peptidase A1 domain-containing protein" evidence="2">
    <location>
        <begin position="23"/>
        <end position="396"/>
    </location>
</feature>
<reference evidence="4 5" key="2">
    <citation type="journal article" date="2012" name="Open Biol.">
        <title>Characteristics of nucleosomes and linker DNA regions on the genome of the basidiomycete Mixia osmundae revealed by mono- and dinucleosome mapping.</title>
        <authorList>
            <person name="Nishida H."/>
            <person name="Kondo S."/>
            <person name="Matsumoto T."/>
            <person name="Suzuki Y."/>
            <person name="Yoshikawa H."/>
            <person name="Taylor T.D."/>
            <person name="Sugiyama J."/>
        </authorList>
    </citation>
    <scope>NUCLEOTIDE SEQUENCE [LARGE SCALE GENOMIC DNA]</scope>
    <source>
        <strain evidence="5">CBS 9802 / IAM 14324 / JCM 22182 / KY 12970</strain>
    </source>
</reference>
<dbReference type="AlphaFoldDB" id="G7DWG4"/>
<sequence length="396" mass="41876">MSCWLGLSTLLVLCADLVSCNASGRITLERTPKLKTQLEVISGKHSGNGVAFGSKVYHPVSSANGVVRLTAAPIGDAFLVATVGAANVTLSIDTASPFTIVGLNHLNPYVPGPTAVQTNMRWATLGSNWNLAGTIWTDVVKISADFVMSGVRIAEAIPSKAFESFYGTNAGLLGLGLKALSKGTIADEPLTILPTFVDEVALQLMPSKAGVTLNYRPTSSPESSTLSFGAIDTTSLVGGINYMPLGAPINGSQYWTLLMELPQFGLNRTSPCKANAFLNTQSTLMILPYTAGQNYINSIPGAGYQQGIVSFPQSSTPPDLVFSTVTGAKLTLPGKSQLLSPAEVQTAGLDSTQSYSWITQATDEQQYTIGSFWLERFLVYLDHTIPRIGIGATALT</sequence>
<name>G7DWG4_MIXOS</name>